<keyword evidence="2" id="KW-1185">Reference proteome</keyword>
<dbReference type="Proteomes" id="UP000199021">
    <property type="component" value="Unassembled WGS sequence"/>
</dbReference>
<evidence type="ECO:0000313" key="1">
    <source>
        <dbReference type="EMBL" id="SEQ74342.1"/>
    </source>
</evidence>
<evidence type="ECO:0000313" key="2">
    <source>
        <dbReference type="Proteomes" id="UP000199021"/>
    </source>
</evidence>
<accession>A0A1H9IIN6</accession>
<sequence>MIYVIKATITQSVQIKSKLRGVYLASSFAKLTSPCTSVRAEKAQGEDGNAV</sequence>
<dbReference type="InParanoid" id="A0A1H9IIN6"/>
<protein>
    <submittedName>
        <fullName evidence="1">Uncharacterized protein</fullName>
    </submittedName>
</protein>
<proteinExistence type="predicted"/>
<dbReference type="STRING" id="478744.SAMN05444359_11513"/>
<name>A0A1H9IIN6_9BACT</name>
<organism evidence="1 2">
    <name type="scientific">Neolewinella agarilytica</name>
    <dbReference type="NCBI Taxonomy" id="478744"/>
    <lineage>
        <taxon>Bacteria</taxon>
        <taxon>Pseudomonadati</taxon>
        <taxon>Bacteroidota</taxon>
        <taxon>Saprospiria</taxon>
        <taxon>Saprospirales</taxon>
        <taxon>Lewinellaceae</taxon>
        <taxon>Neolewinella</taxon>
    </lineage>
</organism>
<gene>
    <name evidence="1" type="ORF">SAMN05444359_11513</name>
</gene>
<dbReference type="AlphaFoldDB" id="A0A1H9IIN6"/>
<dbReference type="EMBL" id="FOFB01000015">
    <property type="protein sequence ID" value="SEQ74342.1"/>
    <property type="molecule type" value="Genomic_DNA"/>
</dbReference>
<reference evidence="2" key="1">
    <citation type="submission" date="2016-10" db="EMBL/GenBank/DDBJ databases">
        <authorList>
            <person name="Varghese N."/>
            <person name="Submissions S."/>
        </authorList>
    </citation>
    <scope>NUCLEOTIDE SEQUENCE [LARGE SCALE GENOMIC DNA]</scope>
    <source>
        <strain evidence="2">DSM 24740</strain>
    </source>
</reference>